<dbReference type="EMBL" id="CM046388">
    <property type="protein sequence ID" value="KAI8572175.1"/>
    <property type="molecule type" value="Genomic_DNA"/>
</dbReference>
<name>A0ACC0Q355_RHOML</name>
<keyword evidence="2" id="KW-1185">Reference proteome</keyword>
<reference evidence="1" key="1">
    <citation type="submission" date="2022-02" db="EMBL/GenBank/DDBJ databases">
        <title>Plant Genome Project.</title>
        <authorList>
            <person name="Zhang R.-G."/>
        </authorList>
    </citation>
    <scope>NUCLEOTIDE SEQUENCE</scope>
    <source>
        <strain evidence="1">AT1</strain>
    </source>
</reference>
<sequence>MSQEVQWGVEGDSDTMWNTIANGIRRISKEVLGVSTGKGPISKETWWWSDEVQIIVKAKKECFKKWQKDRNAENFQGYKQASKEAKKAVRDTKLKAYESFYARFDSKDGEKIIYKLAKSREKRARDVSQVKCIKGIDSEVLVRRGDQG</sequence>
<dbReference type="Proteomes" id="UP001062846">
    <property type="component" value="Chromosome 1"/>
</dbReference>
<proteinExistence type="predicted"/>
<evidence type="ECO:0000313" key="1">
    <source>
        <dbReference type="EMBL" id="KAI8572175.1"/>
    </source>
</evidence>
<evidence type="ECO:0000313" key="2">
    <source>
        <dbReference type="Proteomes" id="UP001062846"/>
    </source>
</evidence>
<accession>A0ACC0Q355</accession>
<protein>
    <submittedName>
        <fullName evidence="1">Uncharacterized protein</fullName>
    </submittedName>
</protein>
<organism evidence="1 2">
    <name type="scientific">Rhododendron molle</name>
    <name type="common">Chinese azalea</name>
    <name type="synonym">Azalea mollis</name>
    <dbReference type="NCBI Taxonomy" id="49168"/>
    <lineage>
        <taxon>Eukaryota</taxon>
        <taxon>Viridiplantae</taxon>
        <taxon>Streptophyta</taxon>
        <taxon>Embryophyta</taxon>
        <taxon>Tracheophyta</taxon>
        <taxon>Spermatophyta</taxon>
        <taxon>Magnoliopsida</taxon>
        <taxon>eudicotyledons</taxon>
        <taxon>Gunneridae</taxon>
        <taxon>Pentapetalae</taxon>
        <taxon>asterids</taxon>
        <taxon>Ericales</taxon>
        <taxon>Ericaceae</taxon>
        <taxon>Ericoideae</taxon>
        <taxon>Rhodoreae</taxon>
        <taxon>Rhododendron</taxon>
    </lineage>
</organism>
<gene>
    <name evidence="1" type="ORF">RHMOL_Rhmol01G0177800</name>
</gene>
<comment type="caution">
    <text evidence="1">The sequence shown here is derived from an EMBL/GenBank/DDBJ whole genome shotgun (WGS) entry which is preliminary data.</text>
</comment>